<dbReference type="InterPro" id="IPR036390">
    <property type="entry name" value="WH_DNA-bd_sf"/>
</dbReference>
<accession>A0ABP8DUS3</accession>
<keyword evidence="2" id="KW-1185">Reference proteome</keyword>
<organism evidence="1 2">
    <name type="scientific">Dactylosporangium darangshiense</name>
    <dbReference type="NCBI Taxonomy" id="579108"/>
    <lineage>
        <taxon>Bacteria</taxon>
        <taxon>Bacillati</taxon>
        <taxon>Actinomycetota</taxon>
        <taxon>Actinomycetes</taxon>
        <taxon>Micromonosporales</taxon>
        <taxon>Micromonosporaceae</taxon>
        <taxon>Dactylosporangium</taxon>
    </lineage>
</organism>
<evidence type="ECO:0000313" key="1">
    <source>
        <dbReference type="EMBL" id="GAA4263659.1"/>
    </source>
</evidence>
<dbReference type="EMBL" id="BAABAT010000075">
    <property type="protein sequence ID" value="GAA4263659.1"/>
    <property type="molecule type" value="Genomic_DNA"/>
</dbReference>
<proteinExistence type="predicted"/>
<dbReference type="Proteomes" id="UP001500620">
    <property type="component" value="Unassembled WGS sequence"/>
</dbReference>
<sequence length="122" mass="13214">MRPEDRPIGYWLRELDRRLESCFAASLASHDVSRREWQVLNGLGPADPFWGPGERPYSEVVAGLAARGWTTPTGELTAAGESARSSIAADVHQIRARAMAGLADESYLTTVRTLAAMSANLG</sequence>
<comment type="caution">
    <text evidence="1">The sequence shown here is derived from an EMBL/GenBank/DDBJ whole genome shotgun (WGS) entry which is preliminary data.</text>
</comment>
<protein>
    <recommendedName>
        <fullName evidence="3">MarR family transcriptional regulator</fullName>
    </recommendedName>
</protein>
<dbReference type="Gene3D" id="1.10.10.10">
    <property type="entry name" value="Winged helix-like DNA-binding domain superfamily/Winged helix DNA-binding domain"/>
    <property type="match status" value="2"/>
</dbReference>
<reference evidence="2" key="1">
    <citation type="journal article" date="2019" name="Int. J. Syst. Evol. Microbiol.">
        <title>The Global Catalogue of Microorganisms (GCM) 10K type strain sequencing project: providing services to taxonomists for standard genome sequencing and annotation.</title>
        <authorList>
            <consortium name="The Broad Institute Genomics Platform"/>
            <consortium name="The Broad Institute Genome Sequencing Center for Infectious Disease"/>
            <person name="Wu L."/>
            <person name="Ma J."/>
        </authorList>
    </citation>
    <scope>NUCLEOTIDE SEQUENCE [LARGE SCALE GENOMIC DNA]</scope>
    <source>
        <strain evidence="2">JCM 17441</strain>
    </source>
</reference>
<name>A0ABP8DUS3_9ACTN</name>
<dbReference type="InterPro" id="IPR036388">
    <property type="entry name" value="WH-like_DNA-bd_sf"/>
</dbReference>
<dbReference type="RefSeq" id="WP_345143400.1">
    <property type="nucleotide sequence ID" value="NZ_BAABAT010000075.1"/>
</dbReference>
<dbReference type="SUPFAM" id="SSF46785">
    <property type="entry name" value="Winged helix' DNA-binding domain"/>
    <property type="match status" value="1"/>
</dbReference>
<evidence type="ECO:0000313" key="2">
    <source>
        <dbReference type="Proteomes" id="UP001500620"/>
    </source>
</evidence>
<evidence type="ECO:0008006" key="3">
    <source>
        <dbReference type="Google" id="ProtNLM"/>
    </source>
</evidence>
<gene>
    <name evidence="1" type="ORF">GCM10022255_110200</name>
</gene>